<proteinExistence type="predicted"/>
<dbReference type="PANTHER" id="PTHR44757:SF2">
    <property type="entry name" value="BIOFILM ARCHITECTURE MAINTENANCE PROTEIN MBAA"/>
    <property type="match status" value="1"/>
</dbReference>
<dbReference type="InterPro" id="IPR035919">
    <property type="entry name" value="EAL_sf"/>
</dbReference>
<name>D5XDY8_THEPJ</name>
<reference evidence="3 4" key="1">
    <citation type="submission" date="2010-05" db="EMBL/GenBank/DDBJ databases">
        <title>Complete sequence of Thermincola sp. JR.</title>
        <authorList>
            <consortium name="US DOE Joint Genome Institute"/>
            <person name="Lucas S."/>
            <person name="Copeland A."/>
            <person name="Lapidus A."/>
            <person name="Cheng J.-F."/>
            <person name="Bruce D."/>
            <person name="Goodwin L."/>
            <person name="Pitluck S."/>
            <person name="Chertkov O."/>
            <person name="Detter J.C."/>
            <person name="Han C."/>
            <person name="Tapia R."/>
            <person name="Land M."/>
            <person name="Hauser L."/>
            <person name="Kyrpides N."/>
            <person name="Mikhailova N."/>
            <person name="Hazen T.C."/>
            <person name="Woyke T."/>
        </authorList>
    </citation>
    <scope>NUCLEOTIDE SEQUENCE [LARGE SCALE GENOMIC DNA]</scope>
    <source>
        <strain evidence="3 4">JR</strain>
    </source>
</reference>
<dbReference type="SUPFAM" id="SSF55073">
    <property type="entry name" value="Nucleotide cyclase"/>
    <property type="match status" value="1"/>
</dbReference>
<dbReference type="RefSeq" id="WP_013119878.1">
    <property type="nucleotide sequence ID" value="NC_014152.1"/>
</dbReference>
<dbReference type="OrthoDB" id="9762141at2"/>
<dbReference type="Pfam" id="PF00563">
    <property type="entry name" value="EAL"/>
    <property type="match status" value="1"/>
</dbReference>
<dbReference type="PROSITE" id="PS50883">
    <property type="entry name" value="EAL"/>
    <property type="match status" value="1"/>
</dbReference>
<dbReference type="SUPFAM" id="SSF55785">
    <property type="entry name" value="PYP-like sensor domain (PAS domain)"/>
    <property type="match status" value="1"/>
</dbReference>
<dbReference type="KEGG" id="tjr:TherJR_0994"/>
<dbReference type="InterPro" id="IPR000014">
    <property type="entry name" value="PAS"/>
</dbReference>
<dbReference type="SMART" id="SM00052">
    <property type="entry name" value="EAL"/>
    <property type="match status" value="1"/>
</dbReference>
<feature type="domain" description="EAL" evidence="1">
    <location>
        <begin position="452"/>
        <end position="706"/>
    </location>
</feature>
<dbReference type="STRING" id="635013.TherJR_0994"/>
<dbReference type="AlphaFoldDB" id="D5XDY8"/>
<dbReference type="CDD" id="cd01948">
    <property type="entry name" value="EAL"/>
    <property type="match status" value="1"/>
</dbReference>
<dbReference type="Gene3D" id="3.30.70.270">
    <property type="match status" value="1"/>
</dbReference>
<dbReference type="Gene3D" id="3.30.450.20">
    <property type="entry name" value="PAS domain"/>
    <property type="match status" value="1"/>
</dbReference>
<accession>D5XDY8</accession>
<dbReference type="eggNOG" id="COG5001">
    <property type="taxonomic scope" value="Bacteria"/>
</dbReference>
<dbReference type="FunFam" id="3.30.70.270:FF:000001">
    <property type="entry name" value="Diguanylate cyclase domain protein"/>
    <property type="match status" value="1"/>
</dbReference>
<dbReference type="FunFam" id="3.20.20.450:FF:000001">
    <property type="entry name" value="Cyclic di-GMP phosphodiesterase yahA"/>
    <property type="match status" value="1"/>
</dbReference>
<keyword evidence="4" id="KW-1185">Reference proteome</keyword>
<dbReference type="CDD" id="cd01949">
    <property type="entry name" value="GGDEF"/>
    <property type="match status" value="1"/>
</dbReference>
<dbReference type="Gene3D" id="3.20.20.450">
    <property type="entry name" value="EAL domain"/>
    <property type="match status" value="1"/>
</dbReference>
<evidence type="ECO:0000259" key="2">
    <source>
        <dbReference type="PROSITE" id="PS50887"/>
    </source>
</evidence>
<protein>
    <submittedName>
        <fullName evidence="3">Diguanylate cyclase/phosphodiesterase with PAS/PAC sensor(S)</fullName>
    </submittedName>
</protein>
<evidence type="ECO:0000313" key="3">
    <source>
        <dbReference type="EMBL" id="ADG81859.1"/>
    </source>
</evidence>
<dbReference type="PROSITE" id="PS50887">
    <property type="entry name" value="GGDEF"/>
    <property type="match status" value="1"/>
</dbReference>
<dbReference type="InterPro" id="IPR035965">
    <property type="entry name" value="PAS-like_dom_sf"/>
</dbReference>
<dbReference type="EMBL" id="CP002028">
    <property type="protein sequence ID" value="ADG81859.1"/>
    <property type="molecule type" value="Genomic_DNA"/>
</dbReference>
<dbReference type="InterPro" id="IPR000160">
    <property type="entry name" value="GGDEF_dom"/>
</dbReference>
<dbReference type="Proteomes" id="UP000002377">
    <property type="component" value="Chromosome"/>
</dbReference>
<dbReference type="InterPro" id="IPR043128">
    <property type="entry name" value="Rev_trsase/Diguanyl_cyclase"/>
</dbReference>
<dbReference type="SUPFAM" id="SSF141868">
    <property type="entry name" value="EAL domain-like"/>
    <property type="match status" value="1"/>
</dbReference>
<organism evidence="3 4">
    <name type="scientific">Thermincola potens (strain JR)</name>
    <dbReference type="NCBI Taxonomy" id="635013"/>
    <lineage>
        <taxon>Bacteria</taxon>
        <taxon>Bacillati</taxon>
        <taxon>Bacillota</taxon>
        <taxon>Clostridia</taxon>
        <taxon>Eubacteriales</taxon>
        <taxon>Thermincolaceae</taxon>
        <taxon>Thermincola</taxon>
    </lineage>
</organism>
<dbReference type="SMART" id="SM00267">
    <property type="entry name" value="GGDEF"/>
    <property type="match status" value="1"/>
</dbReference>
<dbReference type="Pfam" id="PF13188">
    <property type="entry name" value="PAS_8"/>
    <property type="match status" value="1"/>
</dbReference>
<dbReference type="HOGENOM" id="CLU_000445_70_20_9"/>
<evidence type="ECO:0000259" key="1">
    <source>
        <dbReference type="PROSITE" id="PS50883"/>
    </source>
</evidence>
<dbReference type="Pfam" id="PF00990">
    <property type="entry name" value="GGDEF"/>
    <property type="match status" value="1"/>
</dbReference>
<dbReference type="InterPro" id="IPR001633">
    <property type="entry name" value="EAL_dom"/>
</dbReference>
<dbReference type="PANTHER" id="PTHR44757">
    <property type="entry name" value="DIGUANYLATE CYCLASE DGCP"/>
    <property type="match status" value="1"/>
</dbReference>
<dbReference type="NCBIfam" id="TIGR00254">
    <property type="entry name" value="GGDEF"/>
    <property type="match status" value="1"/>
</dbReference>
<dbReference type="InterPro" id="IPR052155">
    <property type="entry name" value="Biofilm_reg_signaling"/>
</dbReference>
<evidence type="ECO:0000313" key="4">
    <source>
        <dbReference type="Proteomes" id="UP000002377"/>
    </source>
</evidence>
<sequence>MSSIESDITNELHNLISRNKNRILKRVLHFAEKHDYLKHTHTLETTWRKSVASLNDAIFKALGCTNSLFAMNLSTDLSTDVLSAFGTKEGKKHRERGVTLQMFLGLLKHCRISYEELITDAELEPGLKEKCLVTLERVFDRLEIGVCTEWVESIQNEKIKYLTIFESLPNPVIILNSKNEIESYNHAAAETFGDLLMPSARGRKLLLDAFPWLEQEMKDFAAGTANQYFFEKELNSKTAKSYFEIKLMRMFDIGDKSRYTIIFFYDITERKMAEEAIKHQAYHDPLTGLPNRILFKDRLTQTLAQAKRSKQMLALMFLDLDRFKNINDTLGHATGDQFLQGISKRLTGCIRSGDTVARLGGDEFTLLLPQINHVEDAIKVAQKIIDTFKKPWILGGHEFYITTSIGIALYPNDGEDAETLMKHADTAMYRAKERGNNYQLYSPSMNEKAINRLEMEGALRKALEREEFTVYYQPQINTDTGEIIGMEALVRWRHPERGIIPPADFIALAEETGLILPLGEWVLRTACRQNKEWQMAGYPPLRVTVNLSASQFQQQDLADRVSRILKETGLDPQWLELEITESIAMKDVAFTIKTLRQLRDMGIKIAIDDFGTGYSSLSYLKQIPSHTLKIDKSFVRDIAKNTEDGSIASAIIAMAQNLKLKVIAEGVETEEQLAFLKKQKCDEIQGFLFGKPVPPQEFEKLLKKKK</sequence>
<dbReference type="NCBIfam" id="TIGR00229">
    <property type="entry name" value="sensory_box"/>
    <property type="match status" value="1"/>
</dbReference>
<gene>
    <name evidence="3" type="ordered locus">TherJR_0994</name>
</gene>
<dbReference type="InterPro" id="IPR029787">
    <property type="entry name" value="Nucleotide_cyclase"/>
</dbReference>
<feature type="domain" description="GGDEF" evidence="2">
    <location>
        <begin position="311"/>
        <end position="444"/>
    </location>
</feature>